<evidence type="ECO:0000313" key="11">
    <source>
        <dbReference type="Proteomes" id="UP000799428"/>
    </source>
</evidence>
<feature type="binding site" description="axial binding residue" evidence="7">
    <location>
        <position position="477"/>
    </location>
    <ligand>
        <name>heme</name>
        <dbReference type="ChEBI" id="CHEBI:30413"/>
    </ligand>
    <ligandPart>
        <name>Fe</name>
        <dbReference type="ChEBI" id="CHEBI:18248"/>
    </ligandPart>
</feature>
<evidence type="ECO:0000256" key="5">
    <source>
        <dbReference type="ARBA" id="ARBA00023004"/>
    </source>
</evidence>
<keyword evidence="6 8" id="KW-0503">Monooxygenase</keyword>
<dbReference type="GO" id="GO:0020037">
    <property type="term" value="F:heme binding"/>
    <property type="evidence" value="ECO:0007669"/>
    <property type="project" value="InterPro"/>
</dbReference>
<dbReference type="PROSITE" id="PS00086">
    <property type="entry name" value="CYTOCHROME_P450"/>
    <property type="match status" value="1"/>
</dbReference>
<evidence type="ECO:0000256" key="1">
    <source>
        <dbReference type="ARBA" id="ARBA00001971"/>
    </source>
</evidence>
<dbReference type="PANTHER" id="PTHR24287:SF18">
    <property type="entry name" value="CYTOCHROME P450 MONOOXYGENASE APDE-RELATED"/>
    <property type="match status" value="1"/>
</dbReference>
<dbReference type="PANTHER" id="PTHR24287">
    <property type="entry name" value="P450, PUTATIVE (EUROFUNG)-RELATED"/>
    <property type="match status" value="1"/>
</dbReference>
<keyword evidence="3 7" id="KW-0479">Metal-binding</keyword>
<dbReference type="CDD" id="cd11063">
    <property type="entry name" value="CYP52"/>
    <property type="match status" value="1"/>
</dbReference>
<dbReference type="OrthoDB" id="1470350at2759"/>
<keyword evidence="11" id="KW-1185">Reference proteome</keyword>
<protein>
    <submittedName>
        <fullName evidence="10">Cytochrome P450 alkane hydroxylase</fullName>
    </submittedName>
</protein>
<dbReference type="GO" id="GO:0016705">
    <property type="term" value="F:oxidoreductase activity, acting on paired donors, with incorporation or reduction of molecular oxygen"/>
    <property type="evidence" value="ECO:0007669"/>
    <property type="project" value="InterPro"/>
</dbReference>
<dbReference type="Pfam" id="PF00067">
    <property type="entry name" value="p450"/>
    <property type="match status" value="1"/>
</dbReference>
<dbReference type="PRINTS" id="PR00463">
    <property type="entry name" value="EP450I"/>
</dbReference>
<comment type="cofactor">
    <cofactor evidence="1 7">
        <name>heme</name>
        <dbReference type="ChEBI" id="CHEBI:30413"/>
    </cofactor>
</comment>
<evidence type="ECO:0000256" key="3">
    <source>
        <dbReference type="ARBA" id="ARBA00022723"/>
    </source>
</evidence>
<proteinExistence type="inferred from homology"/>
<dbReference type="InterPro" id="IPR047146">
    <property type="entry name" value="Cyt_P450_E_CYP52_fungi"/>
</dbReference>
<dbReference type="EMBL" id="MU005767">
    <property type="protein sequence ID" value="KAF2711611.1"/>
    <property type="molecule type" value="Genomic_DNA"/>
</dbReference>
<evidence type="ECO:0000256" key="4">
    <source>
        <dbReference type="ARBA" id="ARBA00023002"/>
    </source>
</evidence>
<dbReference type="InterPro" id="IPR017972">
    <property type="entry name" value="Cyt_P450_CS"/>
</dbReference>
<gene>
    <name evidence="10" type="ORF">K504DRAFT_374813</name>
</gene>
<organism evidence="10 11">
    <name type="scientific">Pleomassaria siparia CBS 279.74</name>
    <dbReference type="NCBI Taxonomy" id="1314801"/>
    <lineage>
        <taxon>Eukaryota</taxon>
        <taxon>Fungi</taxon>
        <taxon>Dikarya</taxon>
        <taxon>Ascomycota</taxon>
        <taxon>Pezizomycotina</taxon>
        <taxon>Dothideomycetes</taxon>
        <taxon>Pleosporomycetidae</taxon>
        <taxon>Pleosporales</taxon>
        <taxon>Pleomassariaceae</taxon>
        <taxon>Pleomassaria</taxon>
    </lineage>
</organism>
<feature type="domain" description="Rhodanese" evidence="9">
    <location>
        <begin position="250"/>
        <end position="278"/>
    </location>
</feature>
<evidence type="ECO:0000313" key="10">
    <source>
        <dbReference type="EMBL" id="KAF2711611.1"/>
    </source>
</evidence>
<evidence type="ECO:0000259" key="9">
    <source>
        <dbReference type="PROSITE" id="PS50206"/>
    </source>
</evidence>
<sequence>MTTLLFPFTFLAIVTVFLYQYVRRSRERQVSIYILQIHITTHNHYIPNLTSRQADDAIAKSHACLPAPRLQNQRPWGIDRLEQIFRADAEARLMEHFYFHFRQTGNTLEQNFLGTKAWGTVEPRNLECLLGTNFKDFSIQPRHAIASPMFGTGIFTQEGAAWKSSRDMLRPRLHHRHYSSLSLFQDAVDDLISIIEGGKGRVIDLQPLFFRLTLDTTTAFLFGESVKSLVTPDEAGEKTFASAFNKGQQWVLKRFRLADLYWLVGGREWRDACRDVQKFADEMVDRNLARDGKEKEHGEEGFLQAIAEHSKTRDELRGQIINLLAAGRDTTACLLSWTFFLLIRHPNVLLKLRAEIASTLTQNSSITRANLLQMPYLQNVLKETLRLYPPVPVNTRTALRTTILPTGGGPDRTSPVLIPKGSSVAFSVYAMHRRPDLYGTDAEIFRPERWDEDMPMQRNSVDAKWGFLPFHGGPRTCLGMDFALAEAGYTVVRLLQRFQDIKIPPGEKMEIVGKEGQVMTLVVAIKNGCEIMMR</sequence>
<dbReference type="GO" id="GO:0004497">
    <property type="term" value="F:monooxygenase activity"/>
    <property type="evidence" value="ECO:0007669"/>
    <property type="project" value="UniProtKB-KW"/>
</dbReference>
<evidence type="ECO:0000256" key="2">
    <source>
        <dbReference type="ARBA" id="ARBA00010617"/>
    </source>
</evidence>
<dbReference type="InterPro" id="IPR002401">
    <property type="entry name" value="Cyt_P450_E_grp-I"/>
</dbReference>
<evidence type="ECO:0000256" key="6">
    <source>
        <dbReference type="ARBA" id="ARBA00023033"/>
    </source>
</evidence>
<dbReference type="Gene3D" id="1.10.630.10">
    <property type="entry name" value="Cytochrome P450"/>
    <property type="match status" value="1"/>
</dbReference>
<dbReference type="PROSITE" id="PS50206">
    <property type="entry name" value="RHODANESE_3"/>
    <property type="match status" value="1"/>
</dbReference>
<keyword evidence="4 8" id="KW-0560">Oxidoreductase</keyword>
<keyword evidence="7 8" id="KW-0349">Heme</keyword>
<name>A0A6G1KGS8_9PLEO</name>
<comment type="similarity">
    <text evidence="2 8">Belongs to the cytochrome P450 family.</text>
</comment>
<dbReference type="PRINTS" id="PR00385">
    <property type="entry name" value="P450"/>
</dbReference>
<dbReference type="InterPro" id="IPR036396">
    <property type="entry name" value="Cyt_P450_sf"/>
</dbReference>
<dbReference type="InterPro" id="IPR001128">
    <property type="entry name" value="Cyt_P450"/>
</dbReference>
<evidence type="ECO:0000256" key="7">
    <source>
        <dbReference type="PIRSR" id="PIRSR602401-1"/>
    </source>
</evidence>
<dbReference type="SUPFAM" id="SSF48264">
    <property type="entry name" value="Cytochrome P450"/>
    <property type="match status" value="1"/>
</dbReference>
<dbReference type="Proteomes" id="UP000799428">
    <property type="component" value="Unassembled WGS sequence"/>
</dbReference>
<evidence type="ECO:0000256" key="8">
    <source>
        <dbReference type="RuleBase" id="RU000461"/>
    </source>
</evidence>
<dbReference type="GO" id="GO:0005506">
    <property type="term" value="F:iron ion binding"/>
    <property type="evidence" value="ECO:0007669"/>
    <property type="project" value="InterPro"/>
</dbReference>
<reference evidence="10" key="1">
    <citation type="journal article" date="2020" name="Stud. Mycol.">
        <title>101 Dothideomycetes genomes: a test case for predicting lifestyles and emergence of pathogens.</title>
        <authorList>
            <person name="Haridas S."/>
            <person name="Albert R."/>
            <person name="Binder M."/>
            <person name="Bloem J."/>
            <person name="Labutti K."/>
            <person name="Salamov A."/>
            <person name="Andreopoulos B."/>
            <person name="Baker S."/>
            <person name="Barry K."/>
            <person name="Bills G."/>
            <person name="Bluhm B."/>
            <person name="Cannon C."/>
            <person name="Castanera R."/>
            <person name="Culley D."/>
            <person name="Daum C."/>
            <person name="Ezra D."/>
            <person name="Gonzalez J."/>
            <person name="Henrissat B."/>
            <person name="Kuo A."/>
            <person name="Liang C."/>
            <person name="Lipzen A."/>
            <person name="Lutzoni F."/>
            <person name="Magnuson J."/>
            <person name="Mondo S."/>
            <person name="Nolan M."/>
            <person name="Ohm R."/>
            <person name="Pangilinan J."/>
            <person name="Park H.-J."/>
            <person name="Ramirez L."/>
            <person name="Alfaro M."/>
            <person name="Sun H."/>
            <person name="Tritt A."/>
            <person name="Yoshinaga Y."/>
            <person name="Zwiers L.-H."/>
            <person name="Turgeon B."/>
            <person name="Goodwin S."/>
            <person name="Spatafora J."/>
            <person name="Crous P."/>
            <person name="Grigoriev I."/>
        </authorList>
    </citation>
    <scope>NUCLEOTIDE SEQUENCE</scope>
    <source>
        <strain evidence="10">CBS 279.74</strain>
    </source>
</reference>
<keyword evidence="5 7" id="KW-0408">Iron</keyword>
<dbReference type="AlphaFoldDB" id="A0A6G1KGS8"/>
<dbReference type="InterPro" id="IPR001763">
    <property type="entry name" value="Rhodanese-like_dom"/>
</dbReference>
<accession>A0A6G1KGS8</accession>